<dbReference type="EMBL" id="JBHFFA010000002">
    <property type="protein sequence ID" value="KAL2641652.1"/>
    <property type="molecule type" value="Genomic_DNA"/>
</dbReference>
<dbReference type="InterPro" id="IPR001584">
    <property type="entry name" value="Integrase_cat-core"/>
</dbReference>
<sequence length="252" mass="29586">MHSKPTRGHYALKNIVKKIMNAGYWWPTMYKDAYAYIKKCDGCQRVDKPTATTHWPFNPILPLAPFEKWEIDFVGPIQPTTKKTRRRYILIAIDYATKWVEAEATKKDDTVTIAAFLHKNIITRFDCPLELVSDRGTHFLNNTIEALIEYFHIKHKKTTPYHPRANGLTEKSNELLCRILNKVTINHSYDWDTKLDAALWAFRNNEKITTKQTPFFLAYGMHPIMPIEFETPTYRVLVQDRLPMEESQLLRL</sequence>
<reference evidence="2 3" key="1">
    <citation type="submission" date="2024-09" db="EMBL/GenBank/DDBJ databases">
        <title>Chromosome-scale assembly of Riccia fluitans.</title>
        <authorList>
            <person name="Paukszto L."/>
            <person name="Sawicki J."/>
            <person name="Karawczyk K."/>
            <person name="Piernik-Szablinska J."/>
            <person name="Szczecinska M."/>
            <person name="Mazdziarz M."/>
        </authorList>
    </citation>
    <scope>NUCLEOTIDE SEQUENCE [LARGE SCALE GENOMIC DNA]</scope>
    <source>
        <strain evidence="2">Rf_01</strain>
        <tissue evidence="2">Aerial parts of the thallus</tissue>
    </source>
</reference>
<dbReference type="AlphaFoldDB" id="A0ABD1Z1J0"/>
<dbReference type="PROSITE" id="PS50994">
    <property type="entry name" value="INTEGRASE"/>
    <property type="match status" value="1"/>
</dbReference>
<feature type="domain" description="Integrase catalytic" evidence="1">
    <location>
        <begin position="61"/>
        <end position="240"/>
    </location>
</feature>
<organism evidence="2 3">
    <name type="scientific">Riccia fluitans</name>
    <dbReference type="NCBI Taxonomy" id="41844"/>
    <lineage>
        <taxon>Eukaryota</taxon>
        <taxon>Viridiplantae</taxon>
        <taxon>Streptophyta</taxon>
        <taxon>Embryophyta</taxon>
        <taxon>Marchantiophyta</taxon>
        <taxon>Marchantiopsida</taxon>
        <taxon>Marchantiidae</taxon>
        <taxon>Marchantiales</taxon>
        <taxon>Ricciaceae</taxon>
        <taxon>Riccia</taxon>
    </lineage>
</organism>
<dbReference type="Proteomes" id="UP001605036">
    <property type="component" value="Unassembled WGS sequence"/>
</dbReference>
<dbReference type="PANTHER" id="PTHR37984:SF5">
    <property type="entry name" value="PROTEIN NYNRIN-LIKE"/>
    <property type="match status" value="1"/>
</dbReference>
<accession>A0ABD1Z1J0</accession>
<dbReference type="InterPro" id="IPR041588">
    <property type="entry name" value="Integrase_H2C2"/>
</dbReference>
<protein>
    <recommendedName>
        <fullName evidence="1">Integrase catalytic domain-containing protein</fullName>
    </recommendedName>
</protein>
<gene>
    <name evidence="2" type="ORF">R1flu_009239</name>
</gene>
<keyword evidence="3" id="KW-1185">Reference proteome</keyword>
<dbReference type="Gene3D" id="3.30.420.10">
    <property type="entry name" value="Ribonuclease H-like superfamily/Ribonuclease H"/>
    <property type="match status" value="1"/>
</dbReference>
<dbReference type="InterPro" id="IPR012337">
    <property type="entry name" value="RNaseH-like_sf"/>
</dbReference>
<dbReference type="SUPFAM" id="SSF53098">
    <property type="entry name" value="Ribonuclease H-like"/>
    <property type="match status" value="1"/>
</dbReference>
<evidence type="ECO:0000259" key="1">
    <source>
        <dbReference type="PROSITE" id="PS50994"/>
    </source>
</evidence>
<evidence type="ECO:0000313" key="2">
    <source>
        <dbReference type="EMBL" id="KAL2641652.1"/>
    </source>
</evidence>
<name>A0ABD1Z1J0_9MARC</name>
<proteinExistence type="predicted"/>
<dbReference type="Gene3D" id="1.10.340.70">
    <property type="match status" value="1"/>
</dbReference>
<dbReference type="PANTHER" id="PTHR37984">
    <property type="entry name" value="PROTEIN CBG26694"/>
    <property type="match status" value="1"/>
</dbReference>
<dbReference type="Pfam" id="PF00665">
    <property type="entry name" value="rve"/>
    <property type="match status" value="1"/>
</dbReference>
<evidence type="ECO:0000313" key="3">
    <source>
        <dbReference type="Proteomes" id="UP001605036"/>
    </source>
</evidence>
<dbReference type="InterPro" id="IPR050951">
    <property type="entry name" value="Retrovirus_Pol_polyprotein"/>
</dbReference>
<dbReference type="InterPro" id="IPR036397">
    <property type="entry name" value="RNaseH_sf"/>
</dbReference>
<comment type="caution">
    <text evidence="2">The sequence shown here is derived from an EMBL/GenBank/DDBJ whole genome shotgun (WGS) entry which is preliminary data.</text>
</comment>
<dbReference type="Pfam" id="PF17921">
    <property type="entry name" value="Integrase_H2C2"/>
    <property type="match status" value="1"/>
</dbReference>